<protein>
    <recommendedName>
        <fullName evidence="3">DUF4440 domain-containing protein</fullName>
    </recommendedName>
</protein>
<comment type="caution">
    <text evidence="1">The sequence shown here is derived from an EMBL/GenBank/DDBJ whole genome shotgun (WGS) entry which is preliminary data.</text>
</comment>
<dbReference type="RefSeq" id="WP_343986160.1">
    <property type="nucleotide sequence ID" value="NZ_BAAAJG010000027.1"/>
</dbReference>
<dbReference type="EMBL" id="JBHUCP010000018">
    <property type="protein sequence ID" value="MFD1532559.1"/>
    <property type="molecule type" value="Genomic_DNA"/>
</dbReference>
<keyword evidence="2" id="KW-1185">Reference proteome</keyword>
<gene>
    <name evidence="1" type="ORF">ACFSCY_24335</name>
</gene>
<sequence>MTVDVRAAVAAERREQAELLAGFTPALLVVDWSLRGTAPDGTSVDMSGTAADVVRRDPDGTWRYLVDNPFGTT</sequence>
<evidence type="ECO:0000313" key="1">
    <source>
        <dbReference type="EMBL" id="MFD1532559.1"/>
    </source>
</evidence>
<reference evidence="2" key="1">
    <citation type="journal article" date="2019" name="Int. J. Syst. Evol. Microbiol.">
        <title>The Global Catalogue of Microorganisms (GCM) 10K type strain sequencing project: providing services to taxonomists for standard genome sequencing and annotation.</title>
        <authorList>
            <consortium name="The Broad Institute Genomics Platform"/>
            <consortium name="The Broad Institute Genome Sequencing Center for Infectious Disease"/>
            <person name="Wu L."/>
            <person name="Ma J."/>
        </authorList>
    </citation>
    <scope>NUCLEOTIDE SEQUENCE [LARGE SCALE GENOMIC DNA]</scope>
    <source>
        <strain evidence="2">JCM 12165</strain>
    </source>
</reference>
<evidence type="ECO:0008006" key="3">
    <source>
        <dbReference type="Google" id="ProtNLM"/>
    </source>
</evidence>
<dbReference type="SUPFAM" id="SSF54427">
    <property type="entry name" value="NTF2-like"/>
    <property type="match status" value="1"/>
</dbReference>
<organism evidence="1 2">
    <name type="scientific">Pseudonocardia aurantiaca</name>
    <dbReference type="NCBI Taxonomy" id="75290"/>
    <lineage>
        <taxon>Bacteria</taxon>
        <taxon>Bacillati</taxon>
        <taxon>Actinomycetota</taxon>
        <taxon>Actinomycetes</taxon>
        <taxon>Pseudonocardiales</taxon>
        <taxon>Pseudonocardiaceae</taxon>
        <taxon>Pseudonocardia</taxon>
    </lineage>
</organism>
<proteinExistence type="predicted"/>
<dbReference type="Gene3D" id="3.10.450.50">
    <property type="match status" value="1"/>
</dbReference>
<dbReference type="InterPro" id="IPR032710">
    <property type="entry name" value="NTF2-like_dom_sf"/>
</dbReference>
<dbReference type="Proteomes" id="UP001597145">
    <property type="component" value="Unassembled WGS sequence"/>
</dbReference>
<name>A0ABW4FRH9_9PSEU</name>
<evidence type="ECO:0000313" key="2">
    <source>
        <dbReference type="Proteomes" id="UP001597145"/>
    </source>
</evidence>
<accession>A0ABW4FRH9</accession>